<proteinExistence type="predicted"/>
<dbReference type="PANTHER" id="PTHR43861:SF3">
    <property type="entry name" value="PUTATIVE (AFU_ORTHOLOGUE AFUA_2G14390)-RELATED"/>
    <property type="match status" value="1"/>
</dbReference>
<dbReference type="Gene3D" id="3.40.50.150">
    <property type="entry name" value="Vaccinia Virus protein VP39"/>
    <property type="match status" value="1"/>
</dbReference>
<dbReference type="GO" id="GO:0032259">
    <property type="term" value="P:methylation"/>
    <property type="evidence" value="ECO:0007669"/>
    <property type="project" value="UniProtKB-KW"/>
</dbReference>
<dbReference type="InterPro" id="IPR029063">
    <property type="entry name" value="SAM-dependent_MTases_sf"/>
</dbReference>
<dbReference type="GO" id="GO:0008168">
    <property type="term" value="F:methyltransferase activity"/>
    <property type="evidence" value="ECO:0007669"/>
    <property type="project" value="UniProtKB-KW"/>
</dbReference>
<gene>
    <name evidence="3" type="ORF">E0H45_39055</name>
</gene>
<dbReference type="Pfam" id="PF08242">
    <property type="entry name" value="Methyltransf_12"/>
    <property type="match status" value="1"/>
</dbReference>
<dbReference type="InterPro" id="IPR013217">
    <property type="entry name" value="Methyltransf_12"/>
</dbReference>
<organism evidence="3 4">
    <name type="scientific">Kribbella soli</name>
    <dbReference type="NCBI Taxonomy" id="1124743"/>
    <lineage>
        <taxon>Bacteria</taxon>
        <taxon>Bacillati</taxon>
        <taxon>Actinomycetota</taxon>
        <taxon>Actinomycetes</taxon>
        <taxon>Propionibacteriales</taxon>
        <taxon>Kribbellaceae</taxon>
        <taxon>Kribbella</taxon>
    </lineage>
</organism>
<accession>A0A4R0H2Z8</accession>
<evidence type="ECO:0000256" key="1">
    <source>
        <dbReference type="ARBA" id="ARBA00022679"/>
    </source>
</evidence>
<keyword evidence="4" id="KW-1185">Reference proteome</keyword>
<feature type="domain" description="Methyltransferase type 12" evidence="2">
    <location>
        <begin position="47"/>
        <end position="136"/>
    </location>
</feature>
<dbReference type="CDD" id="cd02440">
    <property type="entry name" value="AdoMet_MTases"/>
    <property type="match status" value="1"/>
</dbReference>
<name>A0A4R0H2Z8_9ACTN</name>
<evidence type="ECO:0000313" key="3">
    <source>
        <dbReference type="EMBL" id="TCC03000.1"/>
    </source>
</evidence>
<keyword evidence="1 3" id="KW-0808">Transferase</keyword>
<evidence type="ECO:0000313" key="4">
    <source>
        <dbReference type="Proteomes" id="UP000292346"/>
    </source>
</evidence>
<dbReference type="Proteomes" id="UP000292346">
    <property type="component" value="Unassembled WGS sequence"/>
</dbReference>
<protein>
    <submittedName>
        <fullName evidence="3">Class I SAM-dependent methyltransferase</fullName>
    </submittedName>
</protein>
<dbReference type="PANTHER" id="PTHR43861">
    <property type="entry name" value="TRANS-ACONITATE 2-METHYLTRANSFERASE-RELATED"/>
    <property type="match status" value="1"/>
</dbReference>
<dbReference type="RefSeq" id="WP_131347201.1">
    <property type="nucleotide sequence ID" value="NZ_SJJZ01000005.1"/>
</dbReference>
<dbReference type="EMBL" id="SJJZ01000005">
    <property type="protein sequence ID" value="TCC03000.1"/>
    <property type="molecule type" value="Genomic_DNA"/>
</dbReference>
<dbReference type="OrthoDB" id="65624at2"/>
<evidence type="ECO:0000259" key="2">
    <source>
        <dbReference type="Pfam" id="PF08242"/>
    </source>
</evidence>
<sequence length="244" mass="26634">MSPGFQRALATLARFNDAHPWSHNDAYAALVLHHARRVRAAGGTEALDVGCGTGNLVRRLAGVFPAATGIEPDASTAAQARRTTADLTNVRILTQPFNELQGNRYDLITFVAVLHHLPLKATLEKTRELLRPGGRLVVVGISREAPADLPWSIASMVLNPIVGIAKHPRRSHTIPAHMTAPTAMAEESFEEIALAAEHTLPGARLRRSLFWRYTLCWKAPGSPWPAIATAEVPNSRSSGWRRRS</sequence>
<comment type="caution">
    <text evidence="3">The sequence shown here is derived from an EMBL/GenBank/DDBJ whole genome shotgun (WGS) entry which is preliminary data.</text>
</comment>
<keyword evidence="3" id="KW-0489">Methyltransferase</keyword>
<dbReference type="SUPFAM" id="SSF53335">
    <property type="entry name" value="S-adenosyl-L-methionine-dependent methyltransferases"/>
    <property type="match status" value="1"/>
</dbReference>
<reference evidence="3 4" key="1">
    <citation type="submission" date="2019-02" db="EMBL/GenBank/DDBJ databases">
        <title>Kribbella capetownensis sp. nov. and Kribbella speibonae sp. nov., isolated from soil.</title>
        <authorList>
            <person name="Curtis S.M."/>
            <person name="Norton I."/>
            <person name="Everest G.J."/>
            <person name="Meyers P.R."/>
        </authorList>
    </citation>
    <scope>NUCLEOTIDE SEQUENCE [LARGE SCALE GENOMIC DNA]</scope>
    <source>
        <strain evidence="3 4">KCTC 29219</strain>
    </source>
</reference>
<dbReference type="AlphaFoldDB" id="A0A4R0H2Z8"/>